<evidence type="ECO:0000256" key="5">
    <source>
        <dbReference type="ARBA" id="ARBA00023235"/>
    </source>
</evidence>
<dbReference type="FunFam" id="2.40.37.10:FF:000015">
    <property type="entry name" value="Alanine racemase"/>
    <property type="match status" value="1"/>
</dbReference>
<keyword evidence="5 7" id="KW-0413">Isomerase</keyword>
<feature type="domain" description="Alanine racemase C-terminal" evidence="10">
    <location>
        <begin position="258"/>
        <end position="385"/>
    </location>
</feature>
<feature type="modified residue" description="N6-(pyridoxal phosphate)lysine" evidence="7 8">
    <location>
        <position position="51"/>
    </location>
</feature>
<dbReference type="PANTHER" id="PTHR30511:SF0">
    <property type="entry name" value="ALANINE RACEMASE, CATABOLIC-RELATED"/>
    <property type="match status" value="1"/>
</dbReference>
<feature type="active site" description="Proton acceptor; specific for L-alanine" evidence="7">
    <location>
        <position position="279"/>
    </location>
</feature>
<dbReference type="HAMAP" id="MF_01201">
    <property type="entry name" value="Ala_racemase"/>
    <property type="match status" value="1"/>
</dbReference>
<evidence type="ECO:0000256" key="7">
    <source>
        <dbReference type="HAMAP-Rule" id="MF_01201"/>
    </source>
</evidence>
<dbReference type="UniPathway" id="UPA00042">
    <property type="reaction ID" value="UER00497"/>
</dbReference>
<evidence type="ECO:0000313" key="11">
    <source>
        <dbReference type="EMBL" id="ADH70755.1"/>
    </source>
</evidence>
<dbReference type="GeneID" id="91487597"/>
<comment type="catalytic activity">
    <reaction evidence="1 7">
        <text>L-alanine = D-alanine</text>
        <dbReference type="Rhea" id="RHEA:20249"/>
        <dbReference type="ChEBI" id="CHEBI:57416"/>
        <dbReference type="ChEBI" id="CHEBI:57972"/>
        <dbReference type="EC" id="5.1.1.1"/>
    </reaction>
</comment>
<dbReference type="SMART" id="SM01005">
    <property type="entry name" value="Ala_racemase_C"/>
    <property type="match status" value="1"/>
</dbReference>
<dbReference type="HOGENOM" id="CLU_028393_0_0_11"/>
<evidence type="ECO:0000256" key="8">
    <source>
        <dbReference type="PIRSR" id="PIRSR600821-50"/>
    </source>
</evidence>
<dbReference type="PRINTS" id="PR00992">
    <property type="entry name" value="ALARACEMASE"/>
</dbReference>
<geneLocation type="plasmid" evidence="12">
    <name>pNDAS01</name>
</geneLocation>
<comment type="cofactor">
    <cofactor evidence="2 7 8">
        <name>pyridoxal 5'-phosphate</name>
        <dbReference type="ChEBI" id="CHEBI:597326"/>
    </cofactor>
</comment>
<dbReference type="InterPro" id="IPR029066">
    <property type="entry name" value="PLP-binding_barrel"/>
</dbReference>
<dbReference type="InterPro" id="IPR001608">
    <property type="entry name" value="Ala_racemase_N"/>
</dbReference>
<dbReference type="GO" id="GO:0005829">
    <property type="term" value="C:cytosol"/>
    <property type="evidence" value="ECO:0007669"/>
    <property type="project" value="TreeGrafter"/>
</dbReference>
<dbReference type="GO" id="GO:0009252">
    <property type="term" value="P:peptidoglycan biosynthetic process"/>
    <property type="evidence" value="ECO:0007669"/>
    <property type="project" value="TreeGrafter"/>
</dbReference>
<feature type="active site" description="Proton acceptor; specific for D-alanine" evidence="7">
    <location>
        <position position="51"/>
    </location>
</feature>
<comment type="similarity">
    <text evidence="7">Belongs to the alanine racemase family.</text>
</comment>
<feature type="binding site" evidence="7 9">
    <location>
        <position position="149"/>
    </location>
    <ligand>
        <name>substrate</name>
    </ligand>
</feature>
<dbReference type="Pfam" id="PF00842">
    <property type="entry name" value="Ala_racemase_C"/>
    <property type="match status" value="1"/>
</dbReference>
<dbReference type="CDD" id="cd00430">
    <property type="entry name" value="PLPDE_III_AR"/>
    <property type="match status" value="1"/>
</dbReference>
<dbReference type="FunFam" id="3.20.20.10:FF:000002">
    <property type="entry name" value="Alanine racemase"/>
    <property type="match status" value="1"/>
</dbReference>
<sequence length="402" mass="42444">MPSTDPGEHSLHLPGHPASPLGEALVDISAIAHNVRFMAKRTNSEILAVVKANGFGHGAVEVARASLEAGATWLGVTSLEEALALRRAGLRAPVLCWLHRADQDFDSAVAADVDLSVPSVGHLRAVADAAVRTGRVAHVHLKADTGLSRNGAPPDAWPGLVGLARVLELDGLVRVRGVWSHLASADLPGAATTAQQVTAFEGALSQARAAGLDPSLRHLANTAAILNEPATHFDLVRAGVGLYGVEPVEGRRFGLRLAMTLRARVAMVRRVPAGTGVSYHHAYTTPRESLLALVPLGYADGVPRAAGDRAYVWIAGRRCPVAGRIAMDQFVVDVGGMDVREGDEVVVFGPGDRGEPTVEEWADWAGTIPHEILTGVGARVPRLHQDLARPVPREPSKERSSA</sequence>
<feature type="binding site" evidence="7 9">
    <location>
        <position position="327"/>
    </location>
    <ligand>
        <name>substrate</name>
    </ligand>
</feature>
<dbReference type="Proteomes" id="UP000002219">
    <property type="component" value="Chromosome 2"/>
</dbReference>
<dbReference type="SUPFAM" id="SSF50621">
    <property type="entry name" value="Alanine racemase C-terminal domain-like"/>
    <property type="match status" value="1"/>
</dbReference>
<dbReference type="GO" id="GO:0008784">
    <property type="term" value="F:alanine racemase activity"/>
    <property type="evidence" value="ECO:0007669"/>
    <property type="project" value="UniProtKB-UniRule"/>
</dbReference>
<dbReference type="NCBIfam" id="TIGR00492">
    <property type="entry name" value="alr"/>
    <property type="match status" value="1"/>
</dbReference>
<dbReference type="STRING" id="446468.Ndas_5375"/>
<keyword evidence="12" id="KW-1185">Reference proteome</keyword>
<accession>D7B997</accession>
<keyword evidence="4 7" id="KW-0663">Pyridoxal phosphate</keyword>
<dbReference type="SUPFAM" id="SSF51419">
    <property type="entry name" value="PLP-binding barrel"/>
    <property type="match status" value="1"/>
</dbReference>
<dbReference type="eggNOG" id="COG0787">
    <property type="taxonomic scope" value="Bacteria"/>
</dbReference>
<evidence type="ECO:0000256" key="1">
    <source>
        <dbReference type="ARBA" id="ARBA00000316"/>
    </source>
</evidence>
<evidence type="ECO:0000256" key="4">
    <source>
        <dbReference type="ARBA" id="ARBA00022898"/>
    </source>
</evidence>
<dbReference type="InterPro" id="IPR011079">
    <property type="entry name" value="Ala_racemase_C"/>
</dbReference>
<dbReference type="KEGG" id="nda:Ndas_5375"/>
<evidence type="ECO:0000256" key="2">
    <source>
        <dbReference type="ARBA" id="ARBA00001933"/>
    </source>
</evidence>
<dbReference type="EC" id="5.1.1.1" evidence="3 7"/>
<dbReference type="GO" id="GO:0030170">
    <property type="term" value="F:pyridoxal phosphate binding"/>
    <property type="evidence" value="ECO:0007669"/>
    <property type="project" value="UniProtKB-UniRule"/>
</dbReference>
<dbReference type="InterPro" id="IPR000821">
    <property type="entry name" value="Ala_racemase"/>
</dbReference>
<dbReference type="EMBL" id="CP002041">
    <property type="protein sequence ID" value="ADH70755.1"/>
    <property type="molecule type" value="Genomic_DNA"/>
</dbReference>
<dbReference type="GO" id="GO:0030632">
    <property type="term" value="P:D-alanine biosynthetic process"/>
    <property type="evidence" value="ECO:0007669"/>
    <property type="project" value="UniProtKB-UniRule"/>
</dbReference>
<evidence type="ECO:0000313" key="12">
    <source>
        <dbReference type="Proteomes" id="UP000002219"/>
    </source>
</evidence>
<dbReference type="RefSeq" id="WP_013156362.1">
    <property type="nucleotide sequence ID" value="NC_014211.1"/>
</dbReference>
<dbReference type="Pfam" id="PF01168">
    <property type="entry name" value="Ala_racemase_N"/>
    <property type="match status" value="1"/>
</dbReference>
<dbReference type="PANTHER" id="PTHR30511">
    <property type="entry name" value="ALANINE RACEMASE"/>
    <property type="match status" value="1"/>
</dbReference>
<gene>
    <name evidence="11" type="ordered locus">Ndas_5375</name>
</gene>
<dbReference type="Gene3D" id="2.40.37.10">
    <property type="entry name" value="Lyase, Ornithine Decarboxylase, Chain A, domain 1"/>
    <property type="match status" value="1"/>
</dbReference>
<evidence type="ECO:0000259" key="10">
    <source>
        <dbReference type="SMART" id="SM01005"/>
    </source>
</evidence>
<evidence type="ECO:0000256" key="9">
    <source>
        <dbReference type="PIRSR" id="PIRSR600821-52"/>
    </source>
</evidence>
<organism evidence="11 12">
    <name type="scientific">Nocardiopsis dassonvillei (strain ATCC 23218 / DSM 43111 / CIP 107115 / JCM 7437 / KCTC 9190 / NBRC 14626 / NCTC 10488 / NRRL B-5397 / IMRU 509)</name>
    <name type="common">Actinomadura dassonvillei</name>
    <dbReference type="NCBI Taxonomy" id="446468"/>
    <lineage>
        <taxon>Bacteria</taxon>
        <taxon>Bacillati</taxon>
        <taxon>Actinomycetota</taxon>
        <taxon>Actinomycetes</taxon>
        <taxon>Streptosporangiales</taxon>
        <taxon>Nocardiopsidaceae</taxon>
        <taxon>Nocardiopsis</taxon>
    </lineage>
</organism>
<comment type="pathway">
    <text evidence="7">Amino-acid biosynthesis; D-alanine biosynthesis; D-alanine from L-alanine: step 1/1.</text>
</comment>
<dbReference type="Gene3D" id="3.20.20.10">
    <property type="entry name" value="Alanine racemase"/>
    <property type="match status" value="1"/>
</dbReference>
<proteinExistence type="inferred from homology"/>
<evidence type="ECO:0000256" key="6">
    <source>
        <dbReference type="ARBA" id="ARBA00072221"/>
    </source>
</evidence>
<dbReference type="AlphaFoldDB" id="D7B997"/>
<reference evidence="11 12" key="1">
    <citation type="journal article" date="2010" name="Stand. Genomic Sci.">
        <title>Complete genome sequence of Nocardiopsis dassonvillei type strain (IMRU 509).</title>
        <authorList>
            <person name="Sun H."/>
            <person name="Lapidus A."/>
            <person name="Nolan M."/>
            <person name="Lucas S."/>
            <person name="Del Rio T.G."/>
            <person name="Tice H."/>
            <person name="Cheng J.F."/>
            <person name="Tapia R."/>
            <person name="Han C."/>
            <person name="Goodwin L."/>
            <person name="Pitluck S."/>
            <person name="Pagani I."/>
            <person name="Ivanova N."/>
            <person name="Mavromatis K."/>
            <person name="Mikhailova N."/>
            <person name="Pati A."/>
            <person name="Chen A."/>
            <person name="Palaniappan K."/>
            <person name="Land M."/>
            <person name="Hauser L."/>
            <person name="Chang Y.J."/>
            <person name="Jeffries C.D."/>
            <person name="Djao O.D."/>
            <person name="Rohde M."/>
            <person name="Sikorski J."/>
            <person name="Goker M."/>
            <person name="Woyke T."/>
            <person name="Bristow J."/>
            <person name="Eisen J.A."/>
            <person name="Markowitz V."/>
            <person name="Hugenholtz P."/>
            <person name="Kyrpides N.C."/>
            <person name="Klenk H.P."/>
        </authorList>
    </citation>
    <scope>NUCLEOTIDE SEQUENCE [LARGE SCALE GENOMIC DNA]</scope>
    <source>
        <strain evidence="12">ATCC 23218 / DSM 43111 / CIP 107115 / JCM 7437 / KCTC 9190 / NBRC 14626 / NCTC 10488 / NRRL B-5397 / IMRU 509</strain>
        <plasmid evidence="12">Chromosome 2</plasmid>
    </source>
</reference>
<evidence type="ECO:0000256" key="3">
    <source>
        <dbReference type="ARBA" id="ARBA00013089"/>
    </source>
</evidence>
<name>D7B997_NOCDD</name>
<comment type="function">
    <text evidence="7">Catalyzes the interconversion of L-alanine and D-alanine. May also act on other amino acids.</text>
</comment>
<dbReference type="InterPro" id="IPR009006">
    <property type="entry name" value="Ala_racemase/Decarboxylase_C"/>
</dbReference>
<protein>
    <recommendedName>
        <fullName evidence="6 7">Alanine racemase</fullName>
        <ecNumber evidence="3 7">5.1.1.1</ecNumber>
    </recommendedName>
</protein>